<dbReference type="AlphaFoldDB" id="A0AA86U5B3"/>
<evidence type="ECO:0000313" key="3">
    <source>
        <dbReference type="EMBL" id="CAL5990753.1"/>
    </source>
</evidence>
<dbReference type="EMBL" id="CAXDID020000026">
    <property type="protein sequence ID" value="CAL5990753.1"/>
    <property type="molecule type" value="Genomic_DNA"/>
</dbReference>
<evidence type="ECO:0000313" key="5">
    <source>
        <dbReference type="EMBL" id="CAL6073326.1"/>
    </source>
</evidence>
<sequence length="286" mass="32269">MFAASRDICALSRFMLTFGNPFLELGVGTRVFAAWCLDSWLELGTNVFFSLAFASGPCFWPPSSLFACFTLAFERQYFEKCRFPTVNTEEGLFWRVGLTFLVGNLDLVLSDRASGSNMQGKQGETLGDPPWTSGFHCLASILARDLTYLLAQSFISLLGPNIIAALKFSKYFPGQKQINQFRFRYFSYCKHGGHSIPGLDFHFPTGNLDLTRSNRVFYEKSSKSWGNLPPRRSGFRDLGPQIIFPNFEVRDLVLSGYWQILHICTQSSDLLDFERGQQGQGFVTIG</sequence>
<keyword evidence="6" id="KW-1185">Reference proteome</keyword>
<name>A0AA86U5B3_9EUKA</name>
<evidence type="ECO:0000313" key="1">
    <source>
        <dbReference type="EMBL" id="CAI9918928.1"/>
    </source>
</evidence>
<dbReference type="Proteomes" id="UP001642409">
    <property type="component" value="Unassembled WGS sequence"/>
</dbReference>
<dbReference type="EMBL" id="CAXDID020000285">
    <property type="protein sequence ID" value="CAL6070686.1"/>
    <property type="molecule type" value="Genomic_DNA"/>
</dbReference>
<reference evidence="3 6" key="2">
    <citation type="submission" date="2024-07" db="EMBL/GenBank/DDBJ databases">
        <authorList>
            <person name="Akdeniz Z."/>
        </authorList>
    </citation>
    <scope>NUCLEOTIDE SEQUENCE [LARGE SCALE GENOMIC DNA]</scope>
</reference>
<dbReference type="EMBL" id="CAXDID020000300">
    <property type="protein sequence ID" value="CAL6073326.1"/>
    <property type="molecule type" value="Genomic_DNA"/>
</dbReference>
<dbReference type="EMBL" id="CATOUU010000169">
    <property type="protein sequence ID" value="CAI9918928.1"/>
    <property type="molecule type" value="Genomic_DNA"/>
</dbReference>
<proteinExistence type="predicted"/>
<evidence type="ECO:0000313" key="4">
    <source>
        <dbReference type="EMBL" id="CAL6070686.1"/>
    </source>
</evidence>
<gene>
    <name evidence="3" type="ORF">HINF_LOCUS11585</name>
    <name evidence="2" type="ORF">HINF_LOCUS26162</name>
    <name evidence="4" type="ORF">HINF_LOCUS54703</name>
    <name evidence="5" type="ORF">HINF_LOCUS56050</name>
    <name evidence="1" type="ORF">HINF_LOCUS6573</name>
</gene>
<evidence type="ECO:0000313" key="2">
    <source>
        <dbReference type="EMBL" id="CAI9938517.1"/>
    </source>
</evidence>
<reference evidence="2" key="1">
    <citation type="submission" date="2023-06" db="EMBL/GenBank/DDBJ databases">
        <authorList>
            <person name="Kurt Z."/>
        </authorList>
    </citation>
    <scope>NUCLEOTIDE SEQUENCE</scope>
</reference>
<comment type="caution">
    <text evidence="2">The sequence shown here is derived from an EMBL/GenBank/DDBJ whole genome shotgun (WGS) entry which is preliminary data.</text>
</comment>
<dbReference type="EMBL" id="CATOUU010000655">
    <property type="protein sequence ID" value="CAI9938517.1"/>
    <property type="molecule type" value="Genomic_DNA"/>
</dbReference>
<evidence type="ECO:0000313" key="6">
    <source>
        <dbReference type="Proteomes" id="UP001642409"/>
    </source>
</evidence>
<organism evidence="2">
    <name type="scientific">Hexamita inflata</name>
    <dbReference type="NCBI Taxonomy" id="28002"/>
    <lineage>
        <taxon>Eukaryota</taxon>
        <taxon>Metamonada</taxon>
        <taxon>Diplomonadida</taxon>
        <taxon>Hexamitidae</taxon>
        <taxon>Hexamitinae</taxon>
        <taxon>Hexamita</taxon>
    </lineage>
</organism>
<protein>
    <submittedName>
        <fullName evidence="3">Hypothetical_protein</fullName>
    </submittedName>
</protein>
<accession>A0AA86U5B3</accession>